<proteinExistence type="predicted"/>
<evidence type="ECO:0000313" key="2">
    <source>
        <dbReference type="EnsemblPlants" id="LPERR09G10910.1"/>
    </source>
</evidence>
<reference evidence="2" key="3">
    <citation type="submission" date="2015-04" db="UniProtKB">
        <authorList>
            <consortium name="EnsemblPlants"/>
        </authorList>
    </citation>
    <scope>IDENTIFICATION</scope>
</reference>
<sequence length="61" mass="5998">MAIGSGTRPAGGKEPGTRAGGRAGRKPAMGLMVASVGRHLAGEEEASCCDADKDGLIDGIS</sequence>
<dbReference type="EnsemblPlants" id="LPERR09G10910.1">
    <property type="protein sequence ID" value="LPERR09G10910.1"/>
    <property type="gene ID" value="LPERR09G10910"/>
</dbReference>
<dbReference type="Gramene" id="LPERR09G10910.1">
    <property type="protein sequence ID" value="LPERR09G10910.1"/>
    <property type="gene ID" value="LPERR09G10910"/>
</dbReference>
<keyword evidence="3" id="KW-1185">Reference proteome</keyword>
<dbReference type="Proteomes" id="UP000032180">
    <property type="component" value="Chromosome 9"/>
</dbReference>
<reference evidence="3" key="2">
    <citation type="submission" date="2013-12" db="EMBL/GenBank/DDBJ databases">
        <authorList>
            <person name="Yu Y."/>
            <person name="Lee S."/>
            <person name="de Baynast K."/>
            <person name="Wissotski M."/>
            <person name="Liu L."/>
            <person name="Talag J."/>
            <person name="Goicoechea J."/>
            <person name="Angelova A."/>
            <person name="Jetty R."/>
            <person name="Kudrna D."/>
            <person name="Golser W."/>
            <person name="Rivera L."/>
            <person name="Zhang J."/>
            <person name="Wing R."/>
        </authorList>
    </citation>
    <scope>NUCLEOTIDE SEQUENCE</scope>
</reference>
<dbReference type="AlphaFoldDB" id="A0A0D9XF44"/>
<evidence type="ECO:0000313" key="3">
    <source>
        <dbReference type="Proteomes" id="UP000032180"/>
    </source>
</evidence>
<name>A0A0D9XF44_9ORYZ</name>
<evidence type="ECO:0000256" key="1">
    <source>
        <dbReference type="SAM" id="MobiDB-lite"/>
    </source>
</evidence>
<organism evidence="2 3">
    <name type="scientific">Leersia perrieri</name>
    <dbReference type="NCBI Taxonomy" id="77586"/>
    <lineage>
        <taxon>Eukaryota</taxon>
        <taxon>Viridiplantae</taxon>
        <taxon>Streptophyta</taxon>
        <taxon>Embryophyta</taxon>
        <taxon>Tracheophyta</taxon>
        <taxon>Spermatophyta</taxon>
        <taxon>Magnoliopsida</taxon>
        <taxon>Liliopsida</taxon>
        <taxon>Poales</taxon>
        <taxon>Poaceae</taxon>
        <taxon>BOP clade</taxon>
        <taxon>Oryzoideae</taxon>
        <taxon>Oryzeae</taxon>
        <taxon>Oryzinae</taxon>
        <taxon>Leersia</taxon>
    </lineage>
</organism>
<feature type="region of interest" description="Disordered" evidence="1">
    <location>
        <begin position="1"/>
        <end position="28"/>
    </location>
</feature>
<accession>A0A0D9XF44</accession>
<reference evidence="2 3" key="1">
    <citation type="submission" date="2012-08" db="EMBL/GenBank/DDBJ databases">
        <title>Oryza genome evolution.</title>
        <authorList>
            <person name="Wing R.A."/>
        </authorList>
    </citation>
    <scope>NUCLEOTIDE SEQUENCE</scope>
</reference>
<protein>
    <submittedName>
        <fullName evidence="2">Uncharacterized protein</fullName>
    </submittedName>
</protein>
<dbReference type="HOGENOM" id="CLU_2925957_0_0_1"/>